<dbReference type="Pfam" id="PF07583">
    <property type="entry name" value="PSCyt2"/>
    <property type="match status" value="1"/>
</dbReference>
<sequence>MRIVICFVVLAMTTIFESPVWGVDYLTQIKPMLEEKCYSCHGVLKQEGDLRLETVPLMLESGAIEPGDAEASLVFERIIADEDDRMPPAHDGSALKPDQIALLRTWIDEGAITPEEEIPKGPASHWAFQTIQRPPLPELPADTASEWTANPIDQWLESKRAAIGLQTTPVADRSISLRRLYLDLVGLPPTADQLDDDRPWETIVDELLQSPQHGERWARHWMDVWRYSDWYGLGAQLRYSQKHLWHWRDWIVESLNQDKGYDQMVTEMLAGDELAPEDPDVLRATGFLARNYYLFNRTTWLDSTIEHTSKAFIGLTLNCAKCHDHKYDPITHVDYYRFRAIFEPHQIRLDPVHGVTNFDTDGLPRAFDDKLDAKTYLHLRGEESKPDKETEITPSVPAILADFAPPIEPIELPRFAYAPGTRDYFQQAKLADAQAKVAAVQDELIAARQRHETALSTASVERPDEKVDFVTVDESFDQLDNERWELIGDGWEFRDGMLHQTTDCREGHELKLRTPAPRDFELTCRYQVTGGSTYKSVIFQFDRSDDTKYSNSVYTSAHEPGQKAQVTYTRNGKPVYPGQGTKSLKLEVGKAYQLRFAVRDRLVNVWLDDTFLIAYTYPDRRPEGVFSVAGFDATVAFDQLTLRALPEDFELKPAGNKAAPTVDQSLKAIAVAEAKLDAAKAHVERVSAIIAADNLQYETNSAPKETSAAIQLANQREAQWMQAEAAHELQLHEGDDKKTKAAQAKQVAAEELLKKAADGSAHYTPLRGSRKALETPEHNFETYAATYPKQSTGRRLALARWIVDRKNPLTARVAVNHVWMRHFGEPLVETVFDFGLQAKQPVHAELLDYLASEFIESGWSFRHLHRLMVTSRAYQLRSSTLDADPATLAADPNNAYYWRMNTRRMESQVVRDSLLHLAGTIDLTLGGPSVKPGPESRRRSLYFTHSAETHDKFLTMFDDADLMQCYRRSESIVPQQALALSNSELALTASQQIAQRIGDNDPEANLEQFIEQAFFALLARLPNEEEVRQCTQFSHDMAVLRNDMNAAELDARIRARLVHVLINHNDFISIR</sequence>
<dbReference type="Pfam" id="PF07587">
    <property type="entry name" value="PSD1"/>
    <property type="match status" value="1"/>
</dbReference>
<dbReference type="Proteomes" id="UP000316304">
    <property type="component" value="Unassembled WGS sequence"/>
</dbReference>
<comment type="caution">
    <text evidence="4">The sequence shown here is derived from an EMBL/GenBank/DDBJ whole genome shotgun (WGS) entry which is preliminary data.</text>
</comment>
<keyword evidence="5" id="KW-1185">Reference proteome</keyword>
<dbReference type="OrthoDB" id="127107at2"/>
<dbReference type="RefSeq" id="WP_146597215.1">
    <property type="nucleotide sequence ID" value="NZ_SJPT01000013.1"/>
</dbReference>
<reference evidence="4 5" key="1">
    <citation type="submission" date="2019-02" db="EMBL/GenBank/DDBJ databases">
        <title>Deep-cultivation of Planctomycetes and their phenomic and genomic characterization uncovers novel biology.</title>
        <authorList>
            <person name="Wiegand S."/>
            <person name="Jogler M."/>
            <person name="Boedeker C."/>
            <person name="Pinto D."/>
            <person name="Vollmers J."/>
            <person name="Rivas-Marin E."/>
            <person name="Kohn T."/>
            <person name="Peeters S.H."/>
            <person name="Heuer A."/>
            <person name="Rast P."/>
            <person name="Oberbeckmann S."/>
            <person name="Bunk B."/>
            <person name="Jeske O."/>
            <person name="Meyerdierks A."/>
            <person name="Storesund J.E."/>
            <person name="Kallscheuer N."/>
            <person name="Luecker S."/>
            <person name="Lage O.M."/>
            <person name="Pohl T."/>
            <person name="Merkel B.J."/>
            <person name="Hornburger P."/>
            <person name="Mueller R.-W."/>
            <person name="Bruemmer F."/>
            <person name="Labrenz M."/>
            <person name="Spormann A.M."/>
            <person name="Op Den Camp H."/>
            <person name="Overmann J."/>
            <person name="Amann R."/>
            <person name="Jetten M.S.M."/>
            <person name="Mascher T."/>
            <person name="Medema M.H."/>
            <person name="Devos D.P."/>
            <person name="Kaster A.-K."/>
            <person name="Ovreas L."/>
            <person name="Rohde M."/>
            <person name="Galperin M.Y."/>
            <person name="Jogler C."/>
        </authorList>
    </citation>
    <scope>NUCLEOTIDE SEQUENCE [LARGE SCALE GENOMIC DNA]</scope>
    <source>
        <strain evidence="4 5">Pla52o</strain>
    </source>
</reference>
<feature type="domain" description="DUF1553" evidence="2">
    <location>
        <begin position="794"/>
        <end position="1033"/>
    </location>
</feature>
<dbReference type="PANTHER" id="PTHR35889">
    <property type="entry name" value="CYCLOINULO-OLIGOSACCHARIDE FRUCTANOTRANSFERASE-RELATED"/>
    <property type="match status" value="1"/>
</dbReference>
<dbReference type="AlphaFoldDB" id="A0A5C6BYC7"/>
<organism evidence="4 5">
    <name type="scientific">Novipirellula galeiformis</name>
    <dbReference type="NCBI Taxonomy" id="2528004"/>
    <lineage>
        <taxon>Bacteria</taxon>
        <taxon>Pseudomonadati</taxon>
        <taxon>Planctomycetota</taxon>
        <taxon>Planctomycetia</taxon>
        <taxon>Pirellulales</taxon>
        <taxon>Pirellulaceae</taxon>
        <taxon>Novipirellula</taxon>
    </lineage>
</organism>
<protein>
    <submittedName>
        <fullName evidence="4">Planctomycete cytochrome C</fullName>
    </submittedName>
</protein>
<evidence type="ECO:0000259" key="1">
    <source>
        <dbReference type="Pfam" id="PF07583"/>
    </source>
</evidence>
<feature type="domain" description="Cytochrome C Planctomycete-type" evidence="3">
    <location>
        <begin position="37"/>
        <end position="89"/>
    </location>
</feature>
<accession>A0A5C6BYC7</accession>
<evidence type="ECO:0000313" key="5">
    <source>
        <dbReference type="Proteomes" id="UP000316304"/>
    </source>
</evidence>
<dbReference type="InterPro" id="IPR011429">
    <property type="entry name" value="Cyt_c_Planctomycete-type"/>
</dbReference>
<dbReference type="InterPro" id="IPR022655">
    <property type="entry name" value="DUF1553"/>
</dbReference>
<name>A0A5C6BYC7_9BACT</name>
<evidence type="ECO:0000259" key="3">
    <source>
        <dbReference type="Pfam" id="PF07635"/>
    </source>
</evidence>
<dbReference type="Gene3D" id="2.60.120.560">
    <property type="entry name" value="Exo-inulinase, domain 1"/>
    <property type="match status" value="1"/>
</dbReference>
<feature type="domain" description="DUF1549" evidence="1">
    <location>
        <begin position="151"/>
        <end position="345"/>
    </location>
</feature>
<dbReference type="Pfam" id="PF07635">
    <property type="entry name" value="PSCyt1"/>
    <property type="match status" value="1"/>
</dbReference>
<evidence type="ECO:0000313" key="4">
    <source>
        <dbReference type="EMBL" id="TWU17283.1"/>
    </source>
</evidence>
<gene>
    <name evidence="4" type="ORF">Pla52o_52890</name>
</gene>
<dbReference type="InterPro" id="IPR011444">
    <property type="entry name" value="DUF1549"/>
</dbReference>
<proteinExistence type="predicted"/>
<dbReference type="PANTHER" id="PTHR35889:SF3">
    <property type="entry name" value="F-BOX DOMAIN-CONTAINING PROTEIN"/>
    <property type="match status" value="1"/>
</dbReference>
<dbReference type="EMBL" id="SJPT01000013">
    <property type="protein sequence ID" value="TWU17283.1"/>
    <property type="molecule type" value="Genomic_DNA"/>
</dbReference>
<evidence type="ECO:0000259" key="2">
    <source>
        <dbReference type="Pfam" id="PF07587"/>
    </source>
</evidence>